<keyword evidence="4" id="KW-1185">Reference proteome</keyword>
<comment type="caution">
    <text evidence="3">The sequence shown here is derived from an EMBL/GenBank/DDBJ whole genome shotgun (WGS) entry which is preliminary data.</text>
</comment>
<evidence type="ECO:0000256" key="2">
    <source>
        <dbReference type="SAM" id="MobiDB-lite"/>
    </source>
</evidence>
<dbReference type="EMBL" id="JAPEVB010000003">
    <property type="protein sequence ID" value="KAJ4391637.1"/>
    <property type="molecule type" value="Genomic_DNA"/>
</dbReference>
<proteinExistence type="predicted"/>
<feature type="coiled-coil region" evidence="1">
    <location>
        <begin position="201"/>
        <end position="249"/>
    </location>
</feature>
<feature type="region of interest" description="Disordered" evidence="2">
    <location>
        <begin position="1"/>
        <end position="30"/>
    </location>
</feature>
<keyword evidence="1" id="KW-0175">Coiled coil</keyword>
<gene>
    <name evidence="3" type="ORF">N0V93_005256</name>
</gene>
<reference evidence="3" key="1">
    <citation type="submission" date="2022-10" db="EMBL/GenBank/DDBJ databases">
        <title>Tapping the CABI collections for fungal endophytes: first genome assemblies for Collariella, Neodidymelliopsis, Ascochyta clinopodiicola, Didymella pomorum, Didymosphaeria variabile, Neocosmospora piperis and Neocucurbitaria cava.</title>
        <authorList>
            <person name="Hill R."/>
        </authorList>
    </citation>
    <scope>NUCLEOTIDE SEQUENCE</scope>
    <source>
        <strain evidence="3">IMI 355082</strain>
    </source>
</reference>
<sequence>MDPNDRSAENDIERPSASKVKRQAAVEDHDPEVLYTSGDGEFLPNNLFKMWSDVDPTLPREDRQYIFQTTFAEFRHTAPLYAQSWMYAANKSDVIAIEKARITNGGKIPASWKAAAEQSEHGRKWLKINQEQEQAEALARTREHAEKTAAVDAIIRARFAEAAGFYKEASRRAQKAFDDFESAASQAKTAAEWAKRTTERAAEAEEASDEACGRAKEARLEFMALKAARNKANIESSNAAAEVKRLENAATVVPQGQKRKLEAFKTEGS</sequence>
<organism evidence="3 4">
    <name type="scientific">Gnomoniopsis smithogilvyi</name>
    <dbReference type="NCBI Taxonomy" id="1191159"/>
    <lineage>
        <taxon>Eukaryota</taxon>
        <taxon>Fungi</taxon>
        <taxon>Dikarya</taxon>
        <taxon>Ascomycota</taxon>
        <taxon>Pezizomycotina</taxon>
        <taxon>Sordariomycetes</taxon>
        <taxon>Sordariomycetidae</taxon>
        <taxon>Diaporthales</taxon>
        <taxon>Gnomoniaceae</taxon>
        <taxon>Gnomoniopsis</taxon>
    </lineage>
</organism>
<evidence type="ECO:0000313" key="4">
    <source>
        <dbReference type="Proteomes" id="UP001140453"/>
    </source>
</evidence>
<evidence type="ECO:0000313" key="3">
    <source>
        <dbReference type="EMBL" id="KAJ4391637.1"/>
    </source>
</evidence>
<dbReference type="OrthoDB" id="10534664at2759"/>
<protein>
    <submittedName>
        <fullName evidence="3">Uncharacterized protein</fullName>
    </submittedName>
</protein>
<evidence type="ECO:0000256" key="1">
    <source>
        <dbReference type="SAM" id="Coils"/>
    </source>
</evidence>
<feature type="compositionally biased region" description="Basic and acidic residues" evidence="2">
    <location>
        <begin position="1"/>
        <end position="16"/>
    </location>
</feature>
<dbReference type="Proteomes" id="UP001140453">
    <property type="component" value="Unassembled WGS sequence"/>
</dbReference>
<accession>A0A9W9CWK2</accession>
<name>A0A9W9CWK2_9PEZI</name>
<dbReference type="AlphaFoldDB" id="A0A9W9CWK2"/>